<protein>
    <submittedName>
        <fullName evidence="2">Uncharacterized protein</fullName>
    </submittedName>
</protein>
<evidence type="ECO:0000313" key="3">
    <source>
        <dbReference type="Proteomes" id="UP001472677"/>
    </source>
</evidence>
<evidence type="ECO:0000313" key="2">
    <source>
        <dbReference type="EMBL" id="KAK8523358.1"/>
    </source>
</evidence>
<keyword evidence="3" id="KW-1185">Reference proteome</keyword>
<dbReference type="Proteomes" id="UP001472677">
    <property type="component" value="Unassembled WGS sequence"/>
</dbReference>
<gene>
    <name evidence="2" type="ORF">V6N12_047881</name>
</gene>
<feature type="compositionally biased region" description="Basic and acidic residues" evidence="1">
    <location>
        <begin position="7"/>
        <end position="44"/>
    </location>
</feature>
<sequence>MIFLVDQTRDFKEGRNGSKHGIEEQRRKREGKDGESEGKLGGKERRFRRYGGPRERLDVHMKQWQDIQASPSPAGPVNGRHVYIPFNVCFDASLIIYVNGRIYKQCEDSALKYQNIQYETIFLLNHPHHKIICEEQMYHKFYRCLVVQRFEPSMGAQEAYVATGAGKKA</sequence>
<evidence type="ECO:0000256" key="1">
    <source>
        <dbReference type="SAM" id="MobiDB-lite"/>
    </source>
</evidence>
<dbReference type="EMBL" id="JBBPBM010000043">
    <property type="protein sequence ID" value="KAK8523358.1"/>
    <property type="molecule type" value="Genomic_DNA"/>
</dbReference>
<proteinExistence type="predicted"/>
<comment type="caution">
    <text evidence="2">The sequence shown here is derived from an EMBL/GenBank/DDBJ whole genome shotgun (WGS) entry which is preliminary data.</text>
</comment>
<feature type="region of interest" description="Disordered" evidence="1">
    <location>
        <begin position="1"/>
        <end position="46"/>
    </location>
</feature>
<name>A0ABR2CU98_9ROSI</name>
<reference evidence="2 3" key="1">
    <citation type="journal article" date="2024" name="G3 (Bethesda)">
        <title>Genome assembly of Hibiscus sabdariffa L. provides insights into metabolisms of medicinal natural products.</title>
        <authorList>
            <person name="Kim T."/>
        </authorList>
    </citation>
    <scope>NUCLEOTIDE SEQUENCE [LARGE SCALE GENOMIC DNA]</scope>
    <source>
        <strain evidence="2">TK-2024</strain>
        <tissue evidence="2">Old leaves</tissue>
    </source>
</reference>
<organism evidence="2 3">
    <name type="scientific">Hibiscus sabdariffa</name>
    <name type="common">roselle</name>
    <dbReference type="NCBI Taxonomy" id="183260"/>
    <lineage>
        <taxon>Eukaryota</taxon>
        <taxon>Viridiplantae</taxon>
        <taxon>Streptophyta</taxon>
        <taxon>Embryophyta</taxon>
        <taxon>Tracheophyta</taxon>
        <taxon>Spermatophyta</taxon>
        <taxon>Magnoliopsida</taxon>
        <taxon>eudicotyledons</taxon>
        <taxon>Gunneridae</taxon>
        <taxon>Pentapetalae</taxon>
        <taxon>rosids</taxon>
        <taxon>malvids</taxon>
        <taxon>Malvales</taxon>
        <taxon>Malvaceae</taxon>
        <taxon>Malvoideae</taxon>
        <taxon>Hibiscus</taxon>
    </lineage>
</organism>
<accession>A0ABR2CU98</accession>